<sequence length="115" mass="12554">MKTPLQEAETVVKEGPANMQRGIEMVGGRLCLTSQRLIFESHMINIQTGVTIVDLTDVAGATPGWTKFFNLIPLVPNAVCVDIHSGQEMRLTVFGRSQWIDAIEQAVLALRTGSS</sequence>
<accession>A0A2S8G7E1</accession>
<proteinExistence type="predicted"/>
<dbReference type="RefSeq" id="WP_105352585.1">
    <property type="nucleotide sequence ID" value="NZ_PUIB01000009.1"/>
</dbReference>
<gene>
    <name evidence="1" type="ORF">C5Y98_06300</name>
</gene>
<evidence type="ECO:0000313" key="1">
    <source>
        <dbReference type="EMBL" id="PQO40210.1"/>
    </source>
</evidence>
<dbReference type="Gene3D" id="2.30.29.30">
    <property type="entry name" value="Pleckstrin-homology domain (PH domain)/Phosphotyrosine-binding domain (PTB)"/>
    <property type="match status" value="1"/>
</dbReference>
<dbReference type="Proteomes" id="UP000239388">
    <property type="component" value="Unassembled WGS sequence"/>
</dbReference>
<name>A0A2S8G7E1_9BACT</name>
<dbReference type="EMBL" id="PUIB01000009">
    <property type="protein sequence ID" value="PQO40210.1"/>
    <property type="molecule type" value="Genomic_DNA"/>
</dbReference>
<comment type="caution">
    <text evidence="1">The sequence shown here is derived from an EMBL/GenBank/DDBJ whole genome shotgun (WGS) entry which is preliminary data.</text>
</comment>
<organism evidence="1 2">
    <name type="scientific">Blastopirellula marina</name>
    <dbReference type="NCBI Taxonomy" id="124"/>
    <lineage>
        <taxon>Bacteria</taxon>
        <taxon>Pseudomonadati</taxon>
        <taxon>Planctomycetota</taxon>
        <taxon>Planctomycetia</taxon>
        <taxon>Pirellulales</taxon>
        <taxon>Pirellulaceae</taxon>
        <taxon>Blastopirellula</taxon>
    </lineage>
</organism>
<dbReference type="InterPro" id="IPR011993">
    <property type="entry name" value="PH-like_dom_sf"/>
</dbReference>
<dbReference type="AlphaFoldDB" id="A0A2S8G7E1"/>
<evidence type="ECO:0000313" key="2">
    <source>
        <dbReference type="Proteomes" id="UP000239388"/>
    </source>
</evidence>
<reference evidence="1 2" key="1">
    <citation type="submission" date="2018-02" db="EMBL/GenBank/DDBJ databases">
        <title>Comparative genomes isolates from brazilian mangrove.</title>
        <authorList>
            <person name="Araujo J.E."/>
            <person name="Taketani R.G."/>
            <person name="Silva M.C.P."/>
            <person name="Loureco M.V."/>
            <person name="Andreote F.D."/>
        </authorList>
    </citation>
    <scope>NUCLEOTIDE SEQUENCE [LARGE SCALE GENOMIC DNA]</scope>
    <source>
        <strain evidence="1 2">NAP PRIS-MGV</strain>
    </source>
</reference>
<protein>
    <submittedName>
        <fullName evidence="1">Uncharacterized protein</fullName>
    </submittedName>
</protein>
<dbReference type="OrthoDB" id="837929at2"/>